<evidence type="ECO:0000313" key="10">
    <source>
        <dbReference type="Proteomes" id="UP000245081"/>
    </source>
</evidence>
<keyword evidence="4" id="KW-0285">Flavoprotein</keyword>
<dbReference type="Pfam" id="PF01494">
    <property type="entry name" value="FAD_binding_3"/>
    <property type="match status" value="1"/>
</dbReference>
<evidence type="ECO:0000259" key="8">
    <source>
        <dbReference type="Pfam" id="PF01494"/>
    </source>
</evidence>
<dbReference type="PROSITE" id="PS01304">
    <property type="entry name" value="UBIH"/>
    <property type="match status" value="1"/>
</dbReference>
<evidence type="ECO:0000256" key="4">
    <source>
        <dbReference type="ARBA" id="ARBA00022630"/>
    </source>
</evidence>
<dbReference type="RefSeq" id="WP_109016749.1">
    <property type="nucleotide sequence ID" value="NZ_BDOQ01000019.1"/>
</dbReference>
<feature type="domain" description="FAD-binding" evidence="8">
    <location>
        <begin position="5"/>
        <end position="335"/>
    </location>
</feature>
<evidence type="ECO:0000256" key="5">
    <source>
        <dbReference type="ARBA" id="ARBA00022827"/>
    </source>
</evidence>
<dbReference type="InterPro" id="IPR010971">
    <property type="entry name" value="UbiH/COQ6"/>
</dbReference>
<dbReference type="Gene3D" id="3.50.50.60">
    <property type="entry name" value="FAD/NAD(P)-binding domain"/>
    <property type="match status" value="2"/>
</dbReference>
<dbReference type="InterPro" id="IPR051205">
    <property type="entry name" value="UbiH/COQ6_monooxygenase"/>
</dbReference>
<comment type="pathway">
    <text evidence="2">Cofactor biosynthesis; ubiquinone biosynthesis.</text>
</comment>
<name>A0A2R5FC63_9PROT</name>
<protein>
    <submittedName>
        <fullName evidence="9">2-octaprenyl-6-methoxyphenol hydroxylase</fullName>
        <ecNumber evidence="9">1.14.13.-</ecNumber>
    </submittedName>
</protein>
<sequence length="389" mass="41391">MSETADVLVVGGGPVGGTLALGLAGSGLRVQVLEARSQPETGADPRAIALSEGSRIILQRLGVWENLAPHATAIRTIHITQKKRFGRTVLRSEEMGRTELGYVVGFAELAASIDARLQAVGIEVMRGAQANSLQPGNDGCRVGYEKNGSEHTVEASLAVVADGGRSLDSVPGLSRNIREYGQSAVVAMVQAEQAHGGVAYERFTSNGPVALLPWGVRGFALVWTVAPEAAERLVALNETDFLQELHAHFGDRVGHFTSVSGRAAYPLKLARMQPNTAPHLAVIGNAAQTLHPVAGQGFNLGLRDAWELANVIRSYSPQELGGDKMLAEYVATRRPDTEGGMFFTDFLVRTFSNDWPALGHVRGAALAALDLCNPARQFVVRKMSLGAKG</sequence>
<dbReference type="GO" id="GO:0071949">
    <property type="term" value="F:FAD binding"/>
    <property type="evidence" value="ECO:0007669"/>
    <property type="project" value="InterPro"/>
</dbReference>
<dbReference type="SUPFAM" id="SSF51905">
    <property type="entry name" value="FAD/NAD(P)-binding domain"/>
    <property type="match status" value="1"/>
</dbReference>
<comment type="caution">
    <text evidence="9">The sequence shown here is derived from an EMBL/GenBank/DDBJ whole genome shotgun (WGS) entry which is preliminary data.</text>
</comment>
<evidence type="ECO:0000256" key="3">
    <source>
        <dbReference type="ARBA" id="ARBA00005349"/>
    </source>
</evidence>
<keyword evidence="6 9" id="KW-0560">Oxidoreductase</keyword>
<dbReference type="PANTHER" id="PTHR43876">
    <property type="entry name" value="UBIQUINONE BIOSYNTHESIS MONOOXYGENASE COQ6, MITOCHONDRIAL"/>
    <property type="match status" value="1"/>
</dbReference>
<dbReference type="GO" id="GO:0004497">
    <property type="term" value="F:monooxygenase activity"/>
    <property type="evidence" value="ECO:0007669"/>
    <property type="project" value="UniProtKB-KW"/>
</dbReference>
<evidence type="ECO:0000256" key="7">
    <source>
        <dbReference type="ARBA" id="ARBA00023033"/>
    </source>
</evidence>
<dbReference type="OrthoDB" id="9769565at2"/>
<reference evidence="9 10" key="1">
    <citation type="journal article" date="2018" name="Environ. Microbiol.">
        <title>Isolation and genomic characterization of Novimethylophilus kurashikiensis gen. nov. sp. nov., a new lanthanide-dependent methylotrophic species of Methylophilaceae.</title>
        <authorList>
            <person name="Lv H."/>
            <person name="Sahin N."/>
            <person name="Tani A."/>
        </authorList>
    </citation>
    <scope>NUCLEOTIDE SEQUENCE [LARGE SCALE GENOMIC DNA]</scope>
    <source>
        <strain evidence="9 10">La2-4</strain>
    </source>
</reference>
<comment type="cofactor">
    <cofactor evidence="1">
        <name>FAD</name>
        <dbReference type="ChEBI" id="CHEBI:57692"/>
    </cofactor>
</comment>
<dbReference type="GO" id="GO:0016705">
    <property type="term" value="F:oxidoreductase activity, acting on paired donors, with incorporation or reduction of molecular oxygen"/>
    <property type="evidence" value="ECO:0007669"/>
    <property type="project" value="InterPro"/>
</dbReference>
<keyword evidence="7" id="KW-0503">Monooxygenase</keyword>
<dbReference type="NCBIfam" id="TIGR01988">
    <property type="entry name" value="Ubi-OHases"/>
    <property type="match status" value="1"/>
</dbReference>
<evidence type="ECO:0000256" key="2">
    <source>
        <dbReference type="ARBA" id="ARBA00004749"/>
    </source>
</evidence>
<dbReference type="Gene3D" id="3.30.9.10">
    <property type="entry name" value="D-Amino Acid Oxidase, subunit A, domain 2"/>
    <property type="match status" value="1"/>
</dbReference>
<dbReference type="EC" id="1.14.13.-" evidence="9"/>
<dbReference type="AlphaFoldDB" id="A0A2R5FC63"/>
<keyword evidence="10" id="KW-1185">Reference proteome</keyword>
<comment type="similarity">
    <text evidence="3">Belongs to the UbiH/COQ6 family.</text>
</comment>
<gene>
    <name evidence="9" type="primary">ubiH</name>
    <name evidence="9" type="ORF">NMK_3216</name>
</gene>
<dbReference type="EMBL" id="BDOQ01000019">
    <property type="protein sequence ID" value="GBG15605.1"/>
    <property type="molecule type" value="Genomic_DNA"/>
</dbReference>
<evidence type="ECO:0000256" key="6">
    <source>
        <dbReference type="ARBA" id="ARBA00023002"/>
    </source>
</evidence>
<evidence type="ECO:0000313" key="9">
    <source>
        <dbReference type="EMBL" id="GBG15605.1"/>
    </source>
</evidence>
<organism evidence="9 10">
    <name type="scientific">Novimethylophilus kurashikiensis</name>
    <dbReference type="NCBI Taxonomy" id="1825523"/>
    <lineage>
        <taxon>Bacteria</taxon>
        <taxon>Pseudomonadati</taxon>
        <taxon>Pseudomonadota</taxon>
        <taxon>Betaproteobacteria</taxon>
        <taxon>Nitrosomonadales</taxon>
        <taxon>Methylophilaceae</taxon>
        <taxon>Novimethylophilus</taxon>
    </lineage>
</organism>
<dbReference type="PRINTS" id="PR00420">
    <property type="entry name" value="RNGMNOXGNASE"/>
</dbReference>
<dbReference type="PANTHER" id="PTHR43876:SF7">
    <property type="entry name" value="UBIQUINONE BIOSYNTHESIS MONOOXYGENASE COQ6, MITOCHONDRIAL"/>
    <property type="match status" value="1"/>
</dbReference>
<dbReference type="GO" id="GO:0006744">
    <property type="term" value="P:ubiquinone biosynthetic process"/>
    <property type="evidence" value="ECO:0007669"/>
    <property type="project" value="UniProtKB-UniPathway"/>
</dbReference>
<dbReference type="InterPro" id="IPR018168">
    <property type="entry name" value="Ubi_Hdrlase_CS"/>
</dbReference>
<dbReference type="UniPathway" id="UPA00232"/>
<keyword evidence="5" id="KW-0274">FAD</keyword>
<evidence type="ECO:0000256" key="1">
    <source>
        <dbReference type="ARBA" id="ARBA00001974"/>
    </source>
</evidence>
<accession>A0A2R5FC63</accession>
<dbReference type="InterPro" id="IPR036188">
    <property type="entry name" value="FAD/NAD-bd_sf"/>
</dbReference>
<dbReference type="InterPro" id="IPR002938">
    <property type="entry name" value="FAD-bd"/>
</dbReference>
<proteinExistence type="inferred from homology"/>
<dbReference type="Proteomes" id="UP000245081">
    <property type="component" value="Unassembled WGS sequence"/>
</dbReference>